<dbReference type="PANTHER" id="PTHR43611:SF3">
    <property type="entry name" value="FLAVIN MONONUCLEOTIDE HYDROLASE 1, CHLOROPLATIC"/>
    <property type="match status" value="1"/>
</dbReference>
<dbReference type="Proteomes" id="UP000185511">
    <property type="component" value="Chromosome"/>
</dbReference>
<organism evidence="1 2">
    <name type="scientific">Actinoalloteichus fjordicus</name>
    <dbReference type="NCBI Taxonomy" id="1612552"/>
    <lineage>
        <taxon>Bacteria</taxon>
        <taxon>Bacillati</taxon>
        <taxon>Actinomycetota</taxon>
        <taxon>Actinomycetes</taxon>
        <taxon>Pseudonocardiales</taxon>
        <taxon>Pseudonocardiaceae</taxon>
        <taxon>Actinoalloteichus</taxon>
    </lineage>
</organism>
<evidence type="ECO:0000313" key="2">
    <source>
        <dbReference type="Proteomes" id="UP000185511"/>
    </source>
</evidence>
<dbReference type="PANTHER" id="PTHR43611">
    <property type="entry name" value="ALPHA-D-GLUCOSE 1-PHOSPHATE PHOSPHATASE"/>
    <property type="match status" value="1"/>
</dbReference>
<accession>A0AAC9LJF7</accession>
<gene>
    <name evidence="1" type="ORF">UA74_29335</name>
</gene>
<reference evidence="2" key="1">
    <citation type="submission" date="2016-06" db="EMBL/GenBank/DDBJ databases">
        <title>Complete genome sequence of Actinoalloteichus fjordicus DSM 46855 (=ADI127-17), type strain of the new species Actinoalloteichus fjordicus.</title>
        <authorList>
            <person name="Ruckert C."/>
            <person name="Nouioui I."/>
            <person name="Willmese J."/>
            <person name="van Wezel G."/>
            <person name="Klenk H.-P."/>
            <person name="Kalinowski J."/>
            <person name="Zotchev S.B."/>
        </authorList>
    </citation>
    <scope>NUCLEOTIDE SEQUENCE [LARGE SCALE GENOMIC DNA]</scope>
    <source>
        <strain evidence="2">ADI127-7</strain>
    </source>
</reference>
<protein>
    <submittedName>
        <fullName evidence="1">HAD family hydrolase</fullName>
    </submittedName>
</protein>
<dbReference type="Pfam" id="PF00702">
    <property type="entry name" value="Hydrolase"/>
    <property type="match status" value="1"/>
</dbReference>
<dbReference type="InterPro" id="IPR036412">
    <property type="entry name" value="HAD-like_sf"/>
</dbReference>
<dbReference type="NCBIfam" id="TIGR01509">
    <property type="entry name" value="HAD-SF-IA-v3"/>
    <property type="match status" value="1"/>
</dbReference>
<dbReference type="Gene3D" id="3.40.50.1000">
    <property type="entry name" value="HAD superfamily/HAD-like"/>
    <property type="match status" value="1"/>
</dbReference>
<keyword evidence="1" id="KW-0378">Hydrolase</keyword>
<keyword evidence="2" id="KW-1185">Reference proteome</keyword>
<dbReference type="EMBL" id="CP016076">
    <property type="protein sequence ID" value="APU17859.1"/>
    <property type="molecule type" value="Genomic_DNA"/>
</dbReference>
<proteinExistence type="predicted"/>
<dbReference type="GO" id="GO:0016787">
    <property type="term" value="F:hydrolase activity"/>
    <property type="evidence" value="ECO:0007669"/>
    <property type="project" value="UniProtKB-KW"/>
</dbReference>
<dbReference type="SUPFAM" id="SSF56784">
    <property type="entry name" value="HAD-like"/>
    <property type="match status" value="1"/>
</dbReference>
<name>A0AAC9LJF7_9PSEU</name>
<dbReference type="InterPro" id="IPR023214">
    <property type="entry name" value="HAD_sf"/>
</dbReference>
<dbReference type="PRINTS" id="PR00413">
    <property type="entry name" value="HADHALOGNASE"/>
</dbReference>
<dbReference type="AlphaFoldDB" id="A0AAC9LJF7"/>
<sequence>MDGRLNKIVPRPLEDAMPTTEPDIRWVVFDYGEVISRRTAALPELAATLGVTPQRFEEAYWAVRDPYDRGCADLDYWRSVGDQLGVEVDEDVSATLTGIDVAGWLHTDAATLALLAELDESGVPLALLSNAPTTFARTAEQQPWTRHFRTLVFSGDLGIAKPDPAIWRGLVETLGTEPGHCLFLDDRQTNVVGARTAGLWAEAWNDAASIRRRLTELGVLG</sequence>
<dbReference type="InterPro" id="IPR006439">
    <property type="entry name" value="HAD-SF_hydro_IA"/>
</dbReference>
<evidence type="ECO:0000313" key="1">
    <source>
        <dbReference type="EMBL" id="APU17859.1"/>
    </source>
</evidence>
<dbReference type="KEGG" id="acad:UA74_29335"/>